<dbReference type="EMBL" id="BMCP01000001">
    <property type="protein sequence ID" value="GGE35203.1"/>
    <property type="molecule type" value="Genomic_DNA"/>
</dbReference>
<dbReference type="AlphaFoldDB" id="A0A8J2VNX9"/>
<protein>
    <submittedName>
        <fullName evidence="3">Hexapeptide transferase</fullName>
    </submittedName>
</protein>
<accession>A0A8J2VNX9</accession>
<evidence type="ECO:0000313" key="4">
    <source>
        <dbReference type="Proteomes" id="UP000602745"/>
    </source>
</evidence>
<reference evidence="3" key="1">
    <citation type="journal article" date="2014" name="Int. J. Syst. Evol. Microbiol.">
        <title>Complete genome sequence of Corynebacterium casei LMG S-19264T (=DSM 44701T), isolated from a smear-ripened cheese.</title>
        <authorList>
            <consortium name="US DOE Joint Genome Institute (JGI-PGF)"/>
            <person name="Walter F."/>
            <person name="Albersmeier A."/>
            <person name="Kalinowski J."/>
            <person name="Ruckert C."/>
        </authorList>
    </citation>
    <scope>NUCLEOTIDE SEQUENCE</scope>
    <source>
        <strain evidence="3">CCM 7684</strain>
    </source>
</reference>
<dbReference type="Gene3D" id="3.40.50.20">
    <property type="match status" value="1"/>
</dbReference>
<dbReference type="Proteomes" id="UP000602745">
    <property type="component" value="Unassembled WGS sequence"/>
</dbReference>
<comment type="caution">
    <text evidence="3">The sequence shown here is derived from an EMBL/GenBank/DDBJ whole genome shotgun (WGS) entry which is preliminary data.</text>
</comment>
<dbReference type="InterPro" id="IPR050179">
    <property type="entry name" value="Trans_hexapeptide_repeat"/>
</dbReference>
<reference evidence="3" key="2">
    <citation type="submission" date="2020-09" db="EMBL/GenBank/DDBJ databases">
        <authorList>
            <person name="Sun Q."/>
            <person name="Sedlacek I."/>
        </authorList>
    </citation>
    <scope>NUCLEOTIDE SEQUENCE</scope>
    <source>
        <strain evidence="3">CCM 7684</strain>
    </source>
</reference>
<dbReference type="PANTHER" id="PTHR43300:SF7">
    <property type="entry name" value="UDP-N-ACETYLBACILLOSAMINE N-ACETYLTRANSFERASE"/>
    <property type="match status" value="1"/>
</dbReference>
<gene>
    <name evidence="3" type="primary">perB</name>
    <name evidence="3" type="ORF">GCM10007276_10900</name>
</gene>
<keyword evidence="4" id="KW-1185">Reference proteome</keyword>
<dbReference type="Pfam" id="PF17836">
    <property type="entry name" value="PglD_N"/>
    <property type="match status" value="1"/>
</dbReference>
<dbReference type="Gene3D" id="2.160.10.10">
    <property type="entry name" value="Hexapeptide repeat proteins"/>
    <property type="match status" value="1"/>
</dbReference>
<dbReference type="GO" id="GO:0016740">
    <property type="term" value="F:transferase activity"/>
    <property type="evidence" value="ECO:0007669"/>
    <property type="project" value="UniProtKB-KW"/>
</dbReference>
<feature type="domain" description="PglD N-terminal" evidence="2">
    <location>
        <begin position="3"/>
        <end position="37"/>
    </location>
</feature>
<dbReference type="SUPFAM" id="SSF51161">
    <property type="entry name" value="Trimeric LpxA-like enzymes"/>
    <property type="match status" value="1"/>
</dbReference>
<proteinExistence type="inferred from homology"/>
<dbReference type="RefSeq" id="WP_188408649.1">
    <property type="nucleotide sequence ID" value="NZ_BMCP01000001.1"/>
</dbReference>
<keyword evidence="3" id="KW-0808">Transferase</keyword>
<dbReference type="InterPro" id="IPR041561">
    <property type="entry name" value="PglD_N"/>
</dbReference>
<evidence type="ECO:0000313" key="3">
    <source>
        <dbReference type="EMBL" id="GGE35203.1"/>
    </source>
</evidence>
<evidence type="ECO:0000259" key="2">
    <source>
        <dbReference type="Pfam" id="PF17836"/>
    </source>
</evidence>
<evidence type="ECO:0000256" key="1">
    <source>
        <dbReference type="ARBA" id="ARBA00007274"/>
    </source>
</evidence>
<dbReference type="InterPro" id="IPR011004">
    <property type="entry name" value="Trimer_LpxA-like_sf"/>
</dbReference>
<name>A0A8J2VNX9_9RHOB</name>
<organism evidence="3 4">
    <name type="scientific">Agaricicola taiwanensis</name>
    <dbReference type="NCBI Taxonomy" id="591372"/>
    <lineage>
        <taxon>Bacteria</taxon>
        <taxon>Pseudomonadati</taxon>
        <taxon>Pseudomonadota</taxon>
        <taxon>Alphaproteobacteria</taxon>
        <taxon>Rhodobacterales</taxon>
        <taxon>Paracoccaceae</taxon>
        <taxon>Agaricicola</taxon>
    </lineage>
</organism>
<sequence>MRVCLVGAGGHAKVVTDGLREAGHTVAVYCDPQKADWLDAEWIEKDSDLQSVADLPFVLGLGGVTPDGLLKRVTFFEKLAQGREMPAIIHPRAMVSPSATVEDGAHIMPGAIINAEAHIGRFTIINSGAIVEHDSVIEAGAHIAPGAIVLGGGYVGAYAMIGAGAVVLPQQAVRAHGFVRAASLAPRTS</sequence>
<dbReference type="PANTHER" id="PTHR43300">
    <property type="entry name" value="ACETYLTRANSFERASE"/>
    <property type="match status" value="1"/>
</dbReference>
<comment type="similarity">
    <text evidence="1">Belongs to the transferase hexapeptide repeat family.</text>
</comment>